<evidence type="ECO:0000313" key="2">
    <source>
        <dbReference type="Proteomes" id="UP001595191"/>
    </source>
</evidence>
<sequence length="235" mass="26815">MVSIIIPAHNEKKNLERLLGYLEKSNIKNAEVIVAFSEATDDGQIDVRKPSFANFLRCKGQGRAFQMNSGANAAKGGILVFLHADVIPPETFLTDIANVMNKGYDAGFFSYRFDSNSLLLKINALFTARDGFFTGGGDQCLFIKKPVFERLGRFDENQIVMEDFEFFQRMKKHKVRYTIIKNDLIVSARKYLHNSYIRVNLSNLLLVILFKFGYPPHKLKSLYGKLIRTPYQNPS</sequence>
<protein>
    <submittedName>
        <fullName evidence="1">TIGR04283 family arsenosugar biosynthesis glycosyltransferase</fullName>
    </submittedName>
</protein>
<accession>A0ACC7LM61</accession>
<gene>
    <name evidence="1" type="ORF">ACEZ3G_12510</name>
</gene>
<dbReference type="Proteomes" id="UP001595191">
    <property type="component" value="Unassembled WGS sequence"/>
</dbReference>
<name>A0ACC7LM61_9FLAO</name>
<organism evidence="1 2">
    <name type="scientific">Meishania litoralis</name>
    <dbReference type="NCBI Taxonomy" id="3434685"/>
    <lineage>
        <taxon>Bacteria</taxon>
        <taxon>Pseudomonadati</taxon>
        <taxon>Bacteroidota</taxon>
        <taxon>Flavobacteriia</taxon>
        <taxon>Flavobacteriales</taxon>
        <taxon>Flavobacteriaceae</taxon>
        <taxon>Meishania</taxon>
    </lineage>
</organism>
<comment type="caution">
    <text evidence="1">The sequence shown here is derived from an EMBL/GenBank/DDBJ whole genome shotgun (WGS) entry which is preliminary data.</text>
</comment>
<proteinExistence type="predicted"/>
<reference evidence="1" key="1">
    <citation type="submission" date="2024-09" db="EMBL/GenBank/DDBJ databases">
        <authorList>
            <person name="Liu J."/>
        </authorList>
    </citation>
    <scope>NUCLEOTIDE SEQUENCE</scope>
    <source>
        <strain evidence="1">NBU2967</strain>
    </source>
</reference>
<evidence type="ECO:0000313" key="1">
    <source>
        <dbReference type="EMBL" id="MFH6604306.1"/>
    </source>
</evidence>
<keyword evidence="2" id="KW-1185">Reference proteome</keyword>
<dbReference type="EMBL" id="JBHFPV010000002">
    <property type="protein sequence ID" value="MFH6604306.1"/>
    <property type="molecule type" value="Genomic_DNA"/>
</dbReference>